<dbReference type="AlphaFoldDB" id="A0A9Q3BY44"/>
<organism evidence="2 3">
    <name type="scientific">Austropuccinia psidii MF-1</name>
    <dbReference type="NCBI Taxonomy" id="1389203"/>
    <lineage>
        <taxon>Eukaryota</taxon>
        <taxon>Fungi</taxon>
        <taxon>Dikarya</taxon>
        <taxon>Basidiomycota</taxon>
        <taxon>Pucciniomycotina</taxon>
        <taxon>Pucciniomycetes</taxon>
        <taxon>Pucciniales</taxon>
        <taxon>Sphaerophragmiaceae</taxon>
        <taxon>Austropuccinia</taxon>
    </lineage>
</organism>
<keyword evidence="3" id="KW-1185">Reference proteome</keyword>
<comment type="caution">
    <text evidence="2">The sequence shown here is derived from an EMBL/GenBank/DDBJ whole genome shotgun (WGS) entry which is preliminary data.</text>
</comment>
<evidence type="ECO:0000256" key="1">
    <source>
        <dbReference type="SAM" id="MobiDB-lite"/>
    </source>
</evidence>
<proteinExistence type="predicted"/>
<name>A0A9Q3BY44_9BASI</name>
<evidence type="ECO:0000313" key="3">
    <source>
        <dbReference type="Proteomes" id="UP000765509"/>
    </source>
</evidence>
<evidence type="ECO:0000313" key="2">
    <source>
        <dbReference type="EMBL" id="MBW0473255.1"/>
    </source>
</evidence>
<dbReference type="EMBL" id="AVOT02003348">
    <property type="protein sequence ID" value="MBW0473255.1"/>
    <property type="molecule type" value="Genomic_DNA"/>
</dbReference>
<sequence>MPSSISIARAAATLPRSWSKPFGIGQGFNVDPRISKRQEGANKTRLILQAYLKQGIEPSPEVLDSLDPTNFSCDGTLSSKGSVDSLRLSSASNERKVLVRKQTRRQKLLPSFFEPLLSHRKSKASKADTPAAAPVALTTAALNAHDNPAAAFLATPSAPAIRRSVSFAGPILPIPTIRIIKPEPECLDDHSNPSSRDPFYYDKVLKGIETHCPRSPPRQQPPKPQNPQKRQQRSRTESKDSQLDSSVESGAVTAWFAEHYL</sequence>
<accession>A0A9Q3BY44</accession>
<protein>
    <submittedName>
        <fullName evidence="2">Uncharacterized protein</fullName>
    </submittedName>
</protein>
<dbReference type="Proteomes" id="UP000765509">
    <property type="component" value="Unassembled WGS sequence"/>
</dbReference>
<dbReference type="OrthoDB" id="2506158at2759"/>
<feature type="compositionally biased region" description="Pro residues" evidence="1">
    <location>
        <begin position="214"/>
        <end position="225"/>
    </location>
</feature>
<reference evidence="2" key="1">
    <citation type="submission" date="2021-03" db="EMBL/GenBank/DDBJ databases">
        <title>Draft genome sequence of rust myrtle Austropuccinia psidii MF-1, a brazilian biotype.</title>
        <authorList>
            <person name="Quecine M.C."/>
            <person name="Pachon D.M.R."/>
            <person name="Bonatelli M.L."/>
            <person name="Correr F.H."/>
            <person name="Franceschini L.M."/>
            <person name="Leite T.F."/>
            <person name="Margarido G.R.A."/>
            <person name="Almeida C.A."/>
            <person name="Ferrarezi J.A."/>
            <person name="Labate C.A."/>
        </authorList>
    </citation>
    <scope>NUCLEOTIDE SEQUENCE</scope>
    <source>
        <strain evidence="2">MF-1</strain>
    </source>
</reference>
<gene>
    <name evidence="2" type="ORF">O181_012970</name>
</gene>
<feature type="region of interest" description="Disordered" evidence="1">
    <location>
        <begin position="210"/>
        <end position="248"/>
    </location>
</feature>